<evidence type="ECO:0000313" key="2">
    <source>
        <dbReference type="Proteomes" id="UP000624183"/>
    </source>
</evidence>
<sequence>MRRPPQEVGHLHLLRLRHLEAELMAVEILFKGNPAFGGHAVTCPEVKSGIGRSKLTKLYVTPAGVLGSCGQTHRPRGDNGRKAKPAECAFEVPAVTVQELQALAAPKKTGRVRGKLPTGKVLDVEIVSLGAAAAGAQAGGGKAAQAFAKAQGGKGQAAPQRAPRGGGGAAAAFFNAIAATATAAGTVAGSAASIVGSAADLGKEGVGLARDGVKEAGAYGSRRHERKMAKGDDDE</sequence>
<gene>
    <name evidence="1" type="ORF">GCM10010328_67200</name>
</gene>
<organism evidence="1 2">
    <name type="scientific">Streptomyces rubiginosohelvolus</name>
    <dbReference type="NCBI Taxonomy" id="67362"/>
    <lineage>
        <taxon>Bacteria</taxon>
        <taxon>Bacillati</taxon>
        <taxon>Actinomycetota</taxon>
        <taxon>Actinomycetes</taxon>
        <taxon>Kitasatosporales</taxon>
        <taxon>Streptomycetaceae</taxon>
        <taxon>Streptomyces</taxon>
    </lineage>
</organism>
<evidence type="ECO:0000313" key="1">
    <source>
        <dbReference type="EMBL" id="GGZ83471.1"/>
    </source>
</evidence>
<accession>A0ABQ3CCJ9</accession>
<name>A0ABQ3CCJ9_9ACTN</name>
<keyword evidence="2" id="KW-1185">Reference proteome</keyword>
<reference evidence="2" key="1">
    <citation type="journal article" date="2019" name="Int. J. Syst. Evol. Microbiol.">
        <title>The Global Catalogue of Microorganisms (GCM) 10K type strain sequencing project: providing services to taxonomists for standard genome sequencing and annotation.</title>
        <authorList>
            <consortium name="The Broad Institute Genomics Platform"/>
            <consortium name="The Broad Institute Genome Sequencing Center for Infectious Disease"/>
            <person name="Wu L."/>
            <person name="Ma J."/>
        </authorList>
    </citation>
    <scope>NUCLEOTIDE SEQUENCE [LARGE SCALE GENOMIC DNA]</scope>
    <source>
        <strain evidence="2">JCM 4602</strain>
    </source>
</reference>
<dbReference type="Proteomes" id="UP000624183">
    <property type="component" value="Unassembled WGS sequence"/>
</dbReference>
<comment type="caution">
    <text evidence="1">The sequence shown here is derived from an EMBL/GenBank/DDBJ whole genome shotgun (WGS) entry which is preliminary data.</text>
</comment>
<dbReference type="EMBL" id="BMUW01000033">
    <property type="protein sequence ID" value="GGZ83471.1"/>
    <property type="molecule type" value="Genomic_DNA"/>
</dbReference>
<protein>
    <submittedName>
        <fullName evidence="1">Uncharacterized protein</fullName>
    </submittedName>
</protein>
<proteinExistence type="predicted"/>